<feature type="binding site" evidence="14 15">
    <location>
        <position position="88"/>
    </location>
    <ligand>
        <name>a divalent metal cation</name>
        <dbReference type="ChEBI" id="CHEBI:60240"/>
    </ligand>
</feature>
<evidence type="ECO:0000256" key="2">
    <source>
        <dbReference type="ARBA" id="ARBA00001946"/>
    </source>
</evidence>
<dbReference type="NCBIfam" id="NF000595">
    <property type="entry name" value="PRK00015.1-3"/>
    <property type="match status" value="1"/>
</dbReference>
<keyword evidence="11 14" id="KW-0255">Endonuclease</keyword>
<evidence type="ECO:0000256" key="4">
    <source>
        <dbReference type="ARBA" id="ARBA00004496"/>
    </source>
</evidence>
<gene>
    <name evidence="14" type="primary">rnhB</name>
    <name evidence="18" type="ORF">UF10_03645</name>
</gene>
<organism evidence="18 19">
    <name type="scientific">Peptostreptococcus russellii</name>
    <dbReference type="NCBI Taxonomy" id="215200"/>
    <lineage>
        <taxon>Bacteria</taxon>
        <taxon>Bacillati</taxon>
        <taxon>Bacillota</taxon>
        <taxon>Clostridia</taxon>
        <taxon>Peptostreptococcales</taxon>
        <taxon>Peptostreptococcaceae</taxon>
        <taxon>Peptostreptococcus</taxon>
    </lineage>
</organism>
<dbReference type="Pfam" id="PF01351">
    <property type="entry name" value="RNase_HII"/>
    <property type="match status" value="1"/>
</dbReference>
<comment type="subcellular location">
    <subcellularLocation>
        <location evidence="4 14">Cytoplasm</location>
    </subcellularLocation>
</comment>
<dbReference type="EMBL" id="JYGE01000003">
    <property type="protein sequence ID" value="PSJ31733.1"/>
    <property type="molecule type" value="Genomic_DNA"/>
</dbReference>
<dbReference type="GO" id="GO:0004523">
    <property type="term" value="F:RNA-DNA hybrid ribonuclease activity"/>
    <property type="evidence" value="ECO:0007669"/>
    <property type="project" value="UniProtKB-UniRule"/>
</dbReference>
<evidence type="ECO:0000256" key="1">
    <source>
        <dbReference type="ARBA" id="ARBA00000077"/>
    </source>
</evidence>
<dbReference type="PROSITE" id="PS51975">
    <property type="entry name" value="RNASE_H_2"/>
    <property type="match status" value="1"/>
</dbReference>
<evidence type="ECO:0000256" key="10">
    <source>
        <dbReference type="ARBA" id="ARBA00022723"/>
    </source>
</evidence>
<evidence type="ECO:0000256" key="13">
    <source>
        <dbReference type="ARBA" id="ARBA00023211"/>
    </source>
</evidence>
<keyword evidence="9 14" id="KW-0540">Nuclease</keyword>
<keyword evidence="12 14" id="KW-0378">Hydrolase</keyword>
<dbReference type="RefSeq" id="WP_106776473.1">
    <property type="nucleotide sequence ID" value="NZ_JYGE01000003.1"/>
</dbReference>
<evidence type="ECO:0000256" key="9">
    <source>
        <dbReference type="ARBA" id="ARBA00022722"/>
    </source>
</evidence>
<dbReference type="InterPro" id="IPR001352">
    <property type="entry name" value="RNase_HII/HIII"/>
</dbReference>
<dbReference type="EC" id="3.1.26.4" evidence="6 14"/>
<comment type="catalytic activity">
    <reaction evidence="1 14 15 16">
        <text>Endonucleolytic cleavage to 5'-phosphomonoester.</text>
        <dbReference type="EC" id="3.1.26.4"/>
    </reaction>
</comment>
<evidence type="ECO:0000256" key="5">
    <source>
        <dbReference type="ARBA" id="ARBA00007383"/>
    </source>
</evidence>
<dbReference type="AlphaFoldDB" id="A0A2P7Q188"/>
<evidence type="ECO:0000256" key="15">
    <source>
        <dbReference type="PROSITE-ProRule" id="PRU01319"/>
    </source>
</evidence>
<dbReference type="GO" id="GO:0030145">
    <property type="term" value="F:manganese ion binding"/>
    <property type="evidence" value="ECO:0007669"/>
    <property type="project" value="UniProtKB-UniRule"/>
</dbReference>
<evidence type="ECO:0000256" key="14">
    <source>
        <dbReference type="HAMAP-Rule" id="MF_00052"/>
    </source>
</evidence>
<dbReference type="HAMAP" id="MF_00052_B">
    <property type="entry name" value="RNase_HII_B"/>
    <property type="match status" value="1"/>
</dbReference>
<evidence type="ECO:0000256" key="8">
    <source>
        <dbReference type="ARBA" id="ARBA00022490"/>
    </source>
</evidence>
<sequence>MLIDYKIEETSKLKTKEIKKISDEISEEEYLEFVSIFRSDDRKSVQAICDRLLKKLEKIHLEDERLKKMNNYENSAYNEGFIYVGGVDEAGRGPLAGPVVAAVVVFDPHTKIRGVNDSKKLSEAKRNELYKEIIEKAKDYGIGIADHKEIDKYNILNATYMAMRRAISNLKKAPDCLLNDAVKIPGVDVKQISIIQGDAKSISIAAASILAKVTRDQMMYEYDELYPGYAFSSNKGYGTSDHYAGIKRLGITPIHRHSFLKNFEY</sequence>
<dbReference type="InterPro" id="IPR012337">
    <property type="entry name" value="RNaseH-like_sf"/>
</dbReference>
<comment type="similarity">
    <text evidence="5 14 16">Belongs to the RNase HII family.</text>
</comment>
<evidence type="ECO:0000256" key="6">
    <source>
        <dbReference type="ARBA" id="ARBA00012180"/>
    </source>
</evidence>
<keyword evidence="8 14" id="KW-0963">Cytoplasm</keyword>
<dbReference type="PANTHER" id="PTHR10954:SF18">
    <property type="entry name" value="RIBONUCLEASE HII"/>
    <property type="match status" value="1"/>
</dbReference>
<dbReference type="GO" id="GO:0043137">
    <property type="term" value="P:DNA replication, removal of RNA primer"/>
    <property type="evidence" value="ECO:0007669"/>
    <property type="project" value="TreeGrafter"/>
</dbReference>
<dbReference type="PANTHER" id="PTHR10954">
    <property type="entry name" value="RIBONUCLEASE H2 SUBUNIT A"/>
    <property type="match status" value="1"/>
</dbReference>
<evidence type="ECO:0000313" key="19">
    <source>
        <dbReference type="Proteomes" id="UP000241434"/>
    </source>
</evidence>
<evidence type="ECO:0000256" key="7">
    <source>
        <dbReference type="ARBA" id="ARBA00019179"/>
    </source>
</evidence>
<dbReference type="Proteomes" id="UP000241434">
    <property type="component" value="Unassembled WGS sequence"/>
</dbReference>
<proteinExistence type="inferred from homology"/>
<evidence type="ECO:0000259" key="17">
    <source>
        <dbReference type="PROSITE" id="PS51975"/>
    </source>
</evidence>
<dbReference type="InterPro" id="IPR022898">
    <property type="entry name" value="RNase_HII"/>
</dbReference>
<accession>A0A2P7Q188</accession>
<evidence type="ECO:0000256" key="12">
    <source>
        <dbReference type="ARBA" id="ARBA00022801"/>
    </source>
</evidence>
<evidence type="ECO:0000256" key="16">
    <source>
        <dbReference type="RuleBase" id="RU003515"/>
    </source>
</evidence>
<comment type="cofactor">
    <cofactor evidence="2">
        <name>Mg(2+)</name>
        <dbReference type="ChEBI" id="CHEBI:18420"/>
    </cofactor>
</comment>
<dbReference type="GO" id="GO:0032299">
    <property type="term" value="C:ribonuclease H2 complex"/>
    <property type="evidence" value="ECO:0007669"/>
    <property type="project" value="TreeGrafter"/>
</dbReference>
<dbReference type="InterPro" id="IPR024567">
    <property type="entry name" value="RNase_HII/HIII_dom"/>
</dbReference>
<reference evidence="18" key="1">
    <citation type="thesis" date="2015" institute="Rutgers" country="The State University of New Jersey, 14 College Farm Rd., New Brunswick, NJ, USA">
        <title>Ammonia toxicity in bacteria and its implications for treatment of and resource recovery from highly nitrogenous organic wastes.</title>
        <authorList>
            <person name="Luther A.K."/>
        </authorList>
    </citation>
    <scope>NUCLEOTIDE SEQUENCE</scope>
    <source>
        <strain evidence="18">RT-10B</strain>
    </source>
</reference>
<evidence type="ECO:0000313" key="18">
    <source>
        <dbReference type="EMBL" id="PSJ31733.1"/>
    </source>
</evidence>
<evidence type="ECO:0000256" key="3">
    <source>
        <dbReference type="ARBA" id="ARBA00004065"/>
    </source>
</evidence>
<dbReference type="GO" id="GO:0003723">
    <property type="term" value="F:RNA binding"/>
    <property type="evidence" value="ECO:0007669"/>
    <property type="project" value="UniProtKB-UniRule"/>
</dbReference>
<dbReference type="InterPro" id="IPR036397">
    <property type="entry name" value="RNaseH_sf"/>
</dbReference>
<dbReference type="Gene3D" id="3.30.420.10">
    <property type="entry name" value="Ribonuclease H-like superfamily/Ribonuclease H"/>
    <property type="match status" value="1"/>
</dbReference>
<dbReference type="OrthoDB" id="9803420at2"/>
<keyword evidence="10 14" id="KW-0479">Metal-binding</keyword>
<comment type="caution">
    <text evidence="18">The sequence shown here is derived from an EMBL/GenBank/DDBJ whole genome shotgun (WGS) entry which is preliminary data.</text>
</comment>
<name>A0A2P7Q188_9FIRM</name>
<keyword evidence="13 14" id="KW-0464">Manganese</keyword>
<feature type="binding site" evidence="14 15">
    <location>
        <position position="89"/>
    </location>
    <ligand>
        <name>a divalent metal cation</name>
        <dbReference type="ChEBI" id="CHEBI:60240"/>
    </ligand>
</feature>
<evidence type="ECO:0000256" key="11">
    <source>
        <dbReference type="ARBA" id="ARBA00022759"/>
    </source>
</evidence>
<dbReference type="CDD" id="cd07182">
    <property type="entry name" value="RNase_HII_bacteria_HII_like"/>
    <property type="match status" value="1"/>
</dbReference>
<comment type="function">
    <text evidence="3 14 16">Endonuclease that specifically degrades the RNA of RNA-DNA hybrids.</text>
</comment>
<comment type="cofactor">
    <cofactor evidence="14 15">
        <name>Mn(2+)</name>
        <dbReference type="ChEBI" id="CHEBI:29035"/>
    </cofactor>
    <cofactor evidence="14 15">
        <name>Mg(2+)</name>
        <dbReference type="ChEBI" id="CHEBI:18420"/>
    </cofactor>
    <text evidence="14 15">Manganese or magnesium. Binds 1 divalent metal ion per monomer in the absence of substrate. May bind a second metal ion after substrate binding.</text>
</comment>
<feature type="domain" description="RNase H type-2" evidence="17">
    <location>
        <begin position="82"/>
        <end position="265"/>
    </location>
</feature>
<dbReference type="FunFam" id="3.30.420.10:FF:000006">
    <property type="entry name" value="Ribonuclease HII"/>
    <property type="match status" value="1"/>
</dbReference>
<feature type="binding site" evidence="14 15">
    <location>
        <position position="180"/>
    </location>
    <ligand>
        <name>a divalent metal cation</name>
        <dbReference type="ChEBI" id="CHEBI:60240"/>
    </ligand>
</feature>
<dbReference type="GO" id="GO:0006298">
    <property type="term" value="P:mismatch repair"/>
    <property type="evidence" value="ECO:0007669"/>
    <property type="project" value="TreeGrafter"/>
</dbReference>
<keyword evidence="19" id="KW-1185">Reference proteome</keyword>
<dbReference type="GO" id="GO:0005737">
    <property type="term" value="C:cytoplasm"/>
    <property type="evidence" value="ECO:0007669"/>
    <property type="project" value="UniProtKB-SubCell"/>
</dbReference>
<protein>
    <recommendedName>
        <fullName evidence="7 14">Ribonuclease HII</fullName>
        <shortName evidence="14">RNase HII</shortName>
        <ecNumber evidence="6 14">3.1.26.4</ecNumber>
    </recommendedName>
</protein>
<dbReference type="NCBIfam" id="NF000594">
    <property type="entry name" value="PRK00015.1-1"/>
    <property type="match status" value="1"/>
</dbReference>
<dbReference type="SUPFAM" id="SSF53098">
    <property type="entry name" value="Ribonuclease H-like"/>
    <property type="match status" value="1"/>
</dbReference>